<reference evidence="2" key="1">
    <citation type="submission" date="2021-07" db="EMBL/GenBank/DDBJ databases">
        <authorList>
            <person name="Catto M.A."/>
            <person name="Jacobson A."/>
            <person name="Kennedy G."/>
            <person name="Labadie P."/>
            <person name="Hunt B.G."/>
            <person name="Srinivasan R."/>
        </authorList>
    </citation>
    <scope>NUCLEOTIDE SEQUENCE</scope>
    <source>
        <strain evidence="2">PL_HMW_Pooled</strain>
        <tissue evidence="2">Head</tissue>
    </source>
</reference>
<feature type="compositionally biased region" description="Basic and acidic residues" evidence="1">
    <location>
        <begin position="466"/>
        <end position="483"/>
    </location>
</feature>
<feature type="compositionally biased region" description="Polar residues" evidence="1">
    <location>
        <begin position="1"/>
        <end position="33"/>
    </location>
</feature>
<sequence length="527" mass="57542">MSPQRQTRASVGPTTALGTSKLPTSEMTSPRTRSCSKKNMKSMPSPKLRKSVNQSPSRRQNSTGCDELTPSKKNQSKLNSPRYETPKIAEGSPKKKLQSKEMPSLSAVRSLKTTPKKSLSVQSVPSVSPKSPMQRRSARGTSFGNSPCSGVTRVVTTPSSTKSPVKSTSNALLKSPSRSPLKASPKSPSNSVNKSPSKSPVKSFSKSPHKLSVRSPSRSPSKATARIPSRSQVSPGKAAAEKSPSRPNALSRKRLLASPQKSPYSVKSRRLRGNILSPVQASTELEPDEECNPLVKSKNSCSDDPVVKSSFSHLPKKQLSTANTLPDDPELTGRFLRRKWFSLKTRGGFTCLRSAILSPEEIAQEVLQATMTDTPKVEDANFFTTKLMMRLSSRLPPTRARPSCEELVDLIKSKQNDKKFDALTDQKGEGTAIRVKLERRSFSDTISQINSKPSKVMGNAPGSSKSEIKGKVAKGEESNLSKKQEREIALLQLKNLRSQLAVAKNRAKNSPSKNKERKRLVTSKNLK</sequence>
<feature type="region of interest" description="Disordered" evidence="1">
    <location>
        <begin position="450"/>
        <end position="483"/>
    </location>
</feature>
<feature type="compositionally biased region" description="Low complexity" evidence="1">
    <location>
        <begin position="184"/>
        <end position="206"/>
    </location>
</feature>
<feature type="compositionally biased region" description="Polar residues" evidence="1">
    <location>
        <begin position="51"/>
        <end position="64"/>
    </location>
</feature>
<evidence type="ECO:0000256" key="1">
    <source>
        <dbReference type="SAM" id="MobiDB-lite"/>
    </source>
</evidence>
<accession>A0AAE1I2D2</accession>
<proteinExistence type="predicted"/>
<feature type="compositionally biased region" description="Basic residues" evidence="1">
    <location>
        <begin position="515"/>
        <end position="527"/>
    </location>
</feature>
<evidence type="ECO:0000313" key="3">
    <source>
        <dbReference type="Proteomes" id="UP001219518"/>
    </source>
</evidence>
<dbReference type="Proteomes" id="UP001219518">
    <property type="component" value="Unassembled WGS sequence"/>
</dbReference>
<dbReference type="AlphaFoldDB" id="A0AAE1I2D2"/>
<feature type="compositionally biased region" description="Low complexity" evidence="1">
    <location>
        <begin position="116"/>
        <end position="132"/>
    </location>
</feature>
<comment type="caution">
    <text evidence="2">The sequence shown here is derived from an EMBL/GenBank/DDBJ whole genome shotgun (WGS) entry which is preliminary data.</text>
</comment>
<reference evidence="2" key="2">
    <citation type="journal article" date="2023" name="BMC Genomics">
        <title>Pest status, molecular evolution, and epigenetic factors derived from the genome assembly of Frankliniella fusca, a thysanopteran phytovirus vector.</title>
        <authorList>
            <person name="Catto M.A."/>
            <person name="Labadie P.E."/>
            <person name="Jacobson A.L."/>
            <person name="Kennedy G.G."/>
            <person name="Srinivasan R."/>
            <person name="Hunt B.G."/>
        </authorList>
    </citation>
    <scope>NUCLEOTIDE SEQUENCE</scope>
    <source>
        <strain evidence="2">PL_HMW_Pooled</strain>
    </source>
</reference>
<organism evidence="2 3">
    <name type="scientific">Frankliniella fusca</name>
    <dbReference type="NCBI Taxonomy" id="407009"/>
    <lineage>
        <taxon>Eukaryota</taxon>
        <taxon>Metazoa</taxon>
        <taxon>Ecdysozoa</taxon>
        <taxon>Arthropoda</taxon>
        <taxon>Hexapoda</taxon>
        <taxon>Insecta</taxon>
        <taxon>Pterygota</taxon>
        <taxon>Neoptera</taxon>
        <taxon>Paraneoptera</taxon>
        <taxon>Thysanoptera</taxon>
        <taxon>Terebrantia</taxon>
        <taxon>Thripoidea</taxon>
        <taxon>Thripidae</taxon>
        <taxon>Frankliniella</taxon>
    </lineage>
</organism>
<feature type="region of interest" description="Disordered" evidence="1">
    <location>
        <begin position="1"/>
        <end position="302"/>
    </location>
</feature>
<feature type="region of interest" description="Disordered" evidence="1">
    <location>
        <begin position="502"/>
        <end position="527"/>
    </location>
</feature>
<name>A0AAE1I2D2_9NEOP</name>
<dbReference type="EMBL" id="JAHWGI010001434">
    <property type="protein sequence ID" value="KAK3932202.1"/>
    <property type="molecule type" value="Genomic_DNA"/>
</dbReference>
<keyword evidence="3" id="KW-1185">Reference proteome</keyword>
<feature type="compositionally biased region" description="Low complexity" evidence="1">
    <location>
        <begin position="151"/>
        <end position="169"/>
    </location>
</feature>
<gene>
    <name evidence="2" type="ORF">KUF71_011530</name>
</gene>
<evidence type="ECO:0000313" key="2">
    <source>
        <dbReference type="EMBL" id="KAK3932202.1"/>
    </source>
</evidence>
<protein>
    <submittedName>
        <fullName evidence="2">Neurofilament heavy polypeptide</fullName>
    </submittedName>
</protein>
<feature type="compositionally biased region" description="Polar residues" evidence="1">
    <location>
        <begin position="139"/>
        <end position="149"/>
    </location>
</feature>